<feature type="region of interest" description="Disordered" evidence="1">
    <location>
        <begin position="143"/>
        <end position="194"/>
    </location>
</feature>
<dbReference type="Proteomes" id="UP000267029">
    <property type="component" value="Unassembled WGS sequence"/>
</dbReference>
<evidence type="ECO:0000259" key="2">
    <source>
        <dbReference type="Pfam" id="PF15391"/>
    </source>
</evidence>
<keyword evidence="4" id="KW-1185">Reference proteome</keyword>
<evidence type="ECO:0000313" key="4">
    <source>
        <dbReference type="Proteomes" id="UP000267029"/>
    </source>
</evidence>
<dbReference type="OrthoDB" id="2151530at2759"/>
<dbReference type="AlphaFoldDB" id="A0A0R3UL74"/>
<feature type="region of interest" description="Disordered" evidence="1">
    <location>
        <begin position="211"/>
        <end position="272"/>
    </location>
</feature>
<feature type="compositionally biased region" description="Low complexity" evidence="1">
    <location>
        <begin position="143"/>
        <end position="156"/>
    </location>
</feature>
<reference evidence="3 4" key="1">
    <citation type="submission" date="2018-10" db="EMBL/GenBank/DDBJ databases">
        <authorList>
            <consortium name="Pathogen Informatics"/>
        </authorList>
    </citation>
    <scope>NUCLEOTIDE SEQUENCE [LARGE SCALE GENOMIC DNA]</scope>
</reference>
<feature type="compositionally biased region" description="Low complexity" evidence="1">
    <location>
        <begin position="221"/>
        <end position="234"/>
    </location>
</feature>
<gene>
    <name evidence="3" type="ORF">MCOS_LOCUS8412</name>
</gene>
<feature type="compositionally biased region" description="Polar residues" evidence="1">
    <location>
        <begin position="33"/>
        <end position="52"/>
    </location>
</feature>
<feature type="domain" description="DUF4614" evidence="2">
    <location>
        <begin position="231"/>
        <end position="386"/>
    </location>
</feature>
<evidence type="ECO:0000313" key="3">
    <source>
        <dbReference type="EMBL" id="VDD82409.1"/>
    </source>
</evidence>
<sequence>MSFNHLSSTPKPGLSETLNAESDRQDEEGDTNPHYSESFISSTSTRMKSSMLQPAPSKRTQRDPTSRQSFTGDENSLSPVIRSFDDFSSVMGEDDKNCSGSATSGVSDNRKSRCKTALSHSGDKFIPIWFLFGPRTFASFDHSQSASPTLSSLSDNSTRRNAAPASFTYEDRSECEGTDGYSDDFESSDEEDKCENVTQLEIIKEPEVIRPINKTSLAKESTTQTTSDTSQATSPPTPLQFVSGGNGSTSGDLSTEKSKTSAPRKAKDAVEKAQFRNAGTLTDTSLWSVVGPASWQHPSIQPGWYDQSAFVAAVTAAVGQITARQTDPQPILKAMLESKNVVDTVTSYNPCVTVLDNMLRQQLKLTRQFLASHRAMHDTLMAALQKCVVPPLTPINLRLNYVSYRLTLGTNSGISDGRLLWQPMLQLGSTVTSRPPFLALGDRANKFLR</sequence>
<feature type="compositionally biased region" description="Basic and acidic residues" evidence="1">
    <location>
        <begin position="254"/>
        <end position="272"/>
    </location>
</feature>
<feature type="compositionally biased region" description="Polar residues" evidence="1">
    <location>
        <begin position="66"/>
        <end position="78"/>
    </location>
</feature>
<feature type="compositionally biased region" description="Polar residues" evidence="1">
    <location>
        <begin position="1"/>
        <end position="20"/>
    </location>
</feature>
<proteinExistence type="predicted"/>
<feature type="region of interest" description="Disordered" evidence="1">
    <location>
        <begin position="93"/>
        <end position="112"/>
    </location>
</feature>
<accession>A0A0R3UL74</accession>
<feature type="compositionally biased region" description="Acidic residues" evidence="1">
    <location>
        <begin position="181"/>
        <end position="193"/>
    </location>
</feature>
<dbReference type="InterPro" id="IPR027884">
    <property type="entry name" value="DUF4614"/>
</dbReference>
<dbReference type="EMBL" id="UXSR01005507">
    <property type="protein sequence ID" value="VDD82409.1"/>
    <property type="molecule type" value="Genomic_DNA"/>
</dbReference>
<evidence type="ECO:0000256" key="1">
    <source>
        <dbReference type="SAM" id="MobiDB-lite"/>
    </source>
</evidence>
<dbReference type="Pfam" id="PF15391">
    <property type="entry name" value="DUF4614"/>
    <property type="match status" value="1"/>
</dbReference>
<feature type="region of interest" description="Disordered" evidence="1">
    <location>
        <begin position="1"/>
        <end position="80"/>
    </location>
</feature>
<feature type="compositionally biased region" description="Polar residues" evidence="1">
    <location>
        <begin position="98"/>
        <end position="107"/>
    </location>
</feature>
<name>A0A0R3UL74_MESCO</name>
<protein>
    <recommendedName>
        <fullName evidence="2">DUF4614 domain-containing protein</fullName>
    </recommendedName>
</protein>
<organism evidence="3 4">
    <name type="scientific">Mesocestoides corti</name>
    <name type="common">Flatworm</name>
    <dbReference type="NCBI Taxonomy" id="53468"/>
    <lineage>
        <taxon>Eukaryota</taxon>
        <taxon>Metazoa</taxon>
        <taxon>Spiralia</taxon>
        <taxon>Lophotrochozoa</taxon>
        <taxon>Platyhelminthes</taxon>
        <taxon>Cestoda</taxon>
        <taxon>Eucestoda</taxon>
        <taxon>Cyclophyllidea</taxon>
        <taxon>Mesocestoididae</taxon>
        <taxon>Mesocestoides</taxon>
    </lineage>
</organism>